<evidence type="ECO:0000313" key="3">
    <source>
        <dbReference type="Proteomes" id="UP000239867"/>
    </source>
</evidence>
<name>A0A2L1GND1_9BACT</name>
<dbReference type="InterPro" id="IPR017853">
    <property type="entry name" value="GH"/>
</dbReference>
<dbReference type="Proteomes" id="UP000239867">
    <property type="component" value="Chromosome"/>
</dbReference>
<evidence type="ECO:0000313" key="2">
    <source>
        <dbReference type="EMBL" id="AVD71200.1"/>
    </source>
</evidence>
<gene>
    <name evidence="2" type="ORF">CAY53_06660</name>
</gene>
<organism evidence="2 3">
    <name type="scientific">Desulfobulbus oralis</name>
    <dbReference type="NCBI Taxonomy" id="1986146"/>
    <lineage>
        <taxon>Bacteria</taxon>
        <taxon>Pseudomonadati</taxon>
        <taxon>Thermodesulfobacteriota</taxon>
        <taxon>Desulfobulbia</taxon>
        <taxon>Desulfobulbales</taxon>
        <taxon>Desulfobulbaceae</taxon>
        <taxon>Desulfobulbus</taxon>
    </lineage>
</organism>
<dbReference type="RefSeq" id="WP_104936470.1">
    <property type="nucleotide sequence ID" value="NZ_CP021255.1"/>
</dbReference>
<accession>A0A2L1GND1</accession>
<evidence type="ECO:0000256" key="1">
    <source>
        <dbReference type="SAM" id="SignalP"/>
    </source>
</evidence>
<feature type="signal peptide" evidence="1">
    <location>
        <begin position="1"/>
        <end position="29"/>
    </location>
</feature>
<dbReference type="AlphaFoldDB" id="A0A2L1GND1"/>
<dbReference type="KEGG" id="deo:CAY53_06660"/>
<dbReference type="Gene3D" id="3.20.20.80">
    <property type="entry name" value="Glycosidases"/>
    <property type="match status" value="1"/>
</dbReference>
<proteinExistence type="predicted"/>
<dbReference type="SUPFAM" id="SSF51445">
    <property type="entry name" value="(Trans)glycosidases"/>
    <property type="match status" value="1"/>
</dbReference>
<keyword evidence="3" id="KW-1185">Reference proteome</keyword>
<feature type="chain" id="PRO_5014772537" evidence="1">
    <location>
        <begin position="30"/>
        <end position="651"/>
    </location>
</feature>
<sequence length="651" mass="73976">MHRLFFPGKKTSFVLVILLALLQSAYGSASDWPDLRSGTLELRPDTEDELQIQWRYAWLSEANPEKLFLINAKGELADILEIPATQTDGRHSMRLHPEQAPYLLVIPGYSFRNYSISHGKYTASIFEPERVHQTASFPERQVLYFRVPARQQAIFAGKYHSGADRIILTRLSDHYRQILELKTKQPYSAFDSVALPTSSGDEFWSMTVNKGGKIAFWLDGVDNRFARHPEHLSNSVSLPGRADVTLLHEPRGHTPAIGVALPYLLPPDTSHAPLKGLNLQAASYYSFVDYIDNGDGRELDFRSFYAKQMGIHSSLTLMAGKDRRAVLHATRKSFEGLHLWLQDSLQLPPGGIHYLAFADEPNLNFPSYESFAEYFSAMLSYLKQQPDFTHSGVKVAVPASSRFLHGPMRDDAYRRRGIDWAARLLKQHGEDIDAIAWHEWMVRNLYATGLYSDTIRAAADLVGYDDKGRPLKVLLIDQTNISSGNSVSPYEQNTHFAALWWASVIIQSSSDGLLSMLNWFHVADEADHQKGFFFLRNDRLQAKPVARAQAFLTERWLSQVNRIDNNSFELDALHTREGDEQQLLGVNKSRRVYKLHVDMRQNCPQKLTARVLDADGRIQTLPFVCTDTQLELNIPAQGIFKLEWEGSHAYR</sequence>
<reference evidence="2 3" key="1">
    <citation type="journal article" date="2018" name="MBio">
        <title>Insights into the evolution of host association through the isolation and characterization of a novel human periodontal pathobiont, Desulfobulbus oralis.</title>
        <authorList>
            <person name="Cross K.L."/>
            <person name="Chirania P."/>
            <person name="Xiong W."/>
            <person name="Beall C.J."/>
            <person name="Elkins J.G."/>
            <person name="Giannone R.J."/>
            <person name="Griffen A.L."/>
            <person name="Guss A.M."/>
            <person name="Hettich R.L."/>
            <person name="Joshi S.S."/>
            <person name="Mokrzan E.M."/>
            <person name="Martin R.K."/>
            <person name="Zhulin I.B."/>
            <person name="Leys E.J."/>
            <person name="Podar M."/>
        </authorList>
    </citation>
    <scope>NUCLEOTIDE SEQUENCE [LARGE SCALE GENOMIC DNA]</scope>
    <source>
        <strain evidence="2 3">ORNL</strain>
    </source>
</reference>
<protein>
    <submittedName>
        <fullName evidence="2">Uncharacterized protein</fullName>
    </submittedName>
</protein>
<keyword evidence="1" id="KW-0732">Signal</keyword>
<dbReference type="EMBL" id="CP021255">
    <property type="protein sequence ID" value="AVD71200.1"/>
    <property type="molecule type" value="Genomic_DNA"/>
</dbReference>